<dbReference type="CDD" id="cd03207">
    <property type="entry name" value="GST_C_8"/>
    <property type="match status" value="1"/>
</dbReference>
<dbReference type="PANTHER" id="PTHR44051">
    <property type="entry name" value="GLUTATHIONE S-TRANSFERASE-RELATED"/>
    <property type="match status" value="1"/>
</dbReference>
<dbReference type="Proteomes" id="UP001215549">
    <property type="component" value="Chromosome"/>
</dbReference>
<dbReference type="Gene3D" id="3.40.30.10">
    <property type="entry name" value="Glutaredoxin"/>
    <property type="match status" value="1"/>
</dbReference>
<dbReference type="PANTHER" id="PTHR44051:SF8">
    <property type="entry name" value="GLUTATHIONE S-TRANSFERASE GSTA"/>
    <property type="match status" value="1"/>
</dbReference>
<evidence type="ECO:0000313" key="5">
    <source>
        <dbReference type="EMBL" id="WCR03679.1"/>
    </source>
</evidence>
<gene>
    <name evidence="5" type="ORF">JHX88_02585</name>
    <name evidence="4" type="ORF">SAMN05421772_101592</name>
</gene>
<dbReference type="SUPFAM" id="SSF47616">
    <property type="entry name" value="GST C-terminal domain-like"/>
    <property type="match status" value="1"/>
</dbReference>
<comment type="similarity">
    <text evidence="1">Belongs to the GST superfamily.</text>
</comment>
<evidence type="ECO:0000313" key="7">
    <source>
        <dbReference type="Proteomes" id="UP001215549"/>
    </source>
</evidence>
<dbReference type="PROSITE" id="PS50404">
    <property type="entry name" value="GST_NTER"/>
    <property type="match status" value="1"/>
</dbReference>
<evidence type="ECO:0000259" key="3">
    <source>
        <dbReference type="PROSITE" id="PS50405"/>
    </source>
</evidence>
<dbReference type="InterPro" id="IPR010987">
    <property type="entry name" value="Glutathione-S-Trfase_C-like"/>
</dbReference>
<sequence length="218" mass="24586">MPTKVTITTLDWVPEFAHGYVRDIRIRWALEEIGRPYDVDTVPVQEKTPEHFSRQPFGQVPMLKDGDLSLFESGAILLHLSEDTALMPVGDDRARTVQWLIAGLNSVEPYMMQWAIAKFFDEDEAAAARFEKSLRERLSMLQDALAERDWLVDRDFTVADLFMADILRIPAANGMLDDLPKLAAYVERATARPAFGRAMTDHMAHWHAADAKKAAASA</sequence>
<reference evidence="4 6" key="1">
    <citation type="submission" date="2017-01" db="EMBL/GenBank/DDBJ databases">
        <authorList>
            <person name="Varghese N."/>
            <person name="Submissions S."/>
        </authorList>
    </citation>
    <scope>NUCLEOTIDE SEQUENCE [LARGE SCALE GENOMIC DNA]</scope>
    <source>
        <strain evidence="4 6">DSM 18447</strain>
    </source>
</reference>
<dbReference type="SUPFAM" id="SSF52833">
    <property type="entry name" value="Thioredoxin-like"/>
    <property type="match status" value="1"/>
</dbReference>
<feature type="domain" description="GST C-terminal" evidence="3">
    <location>
        <begin position="91"/>
        <end position="211"/>
    </location>
</feature>
<dbReference type="Pfam" id="PF02798">
    <property type="entry name" value="GST_N"/>
    <property type="match status" value="1"/>
</dbReference>
<reference evidence="5 7" key="2">
    <citation type="submission" date="2021-01" db="EMBL/GenBank/DDBJ databases">
        <title>Biogeographic distribution of Paracoccus.</title>
        <authorList>
            <person name="Hollensteiner J."/>
            <person name="Leineberger J."/>
            <person name="Brinkhoff T."/>
            <person name="Daniel R."/>
        </authorList>
    </citation>
    <scope>NUCLEOTIDE SEQUENCE [LARGE SCALE GENOMIC DNA]</scope>
    <source>
        <strain evidence="5 7">DSM 18447</strain>
    </source>
</reference>
<proteinExistence type="inferred from homology"/>
<evidence type="ECO:0000313" key="4">
    <source>
        <dbReference type="EMBL" id="SIS57774.1"/>
    </source>
</evidence>
<dbReference type="InterPro" id="IPR036282">
    <property type="entry name" value="Glutathione-S-Trfase_C_sf"/>
</dbReference>
<dbReference type="InterPro" id="IPR004045">
    <property type="entry name" value="Glutathione_S-Trfase_N"/>
</dbReference>
<accession>A0AA46A4A4</accession>
<dbReference type="InterPro" id="IPR004046">
    <property type="entry name" value="GST_C"/>
</dbReference>
<dbReference type="AlphaFoldDB" id="A0AA46A4A4"/>
<feature type="domain" description="GST N-terminal" evidence="2">
    <location>
        <begin position="25"/>
        <end position="88"/>
    </location>
</feature>
<dbReference type="SFLD" id="SFLDS00019">
    <property type="entry name" value="Glutathione_Transferase_(cytos"/>
    <property type="match status" value="1"/>
</dbReference>
<evidence type="ECO:0000259" key="2">
    <source>
        <dbReference type="PROSITE" id="PS50404"/>
    </source>
</evidence>
<evidence type="ECO:0000313" key="6">
    <source>
        <dbReference type="Proteomes" id="UP000186216"/>
    </source>
</evidence>
<dbReference type="EMBL" id="CP067140">
    <property type="protein sequence ID" value="WCR03679.1"/>
    <property type="molecule type" value="Genomic_DNA"/>
</dbReference>
<dbReference type="Pfam" id="PF00043">
    <property type="entry name" value="GST_C"/>
    <property type="match status" value="1"/>
</dbReference>
<dbReference type="Gene3D" id="1.20.1050.10">
    <property type="match status" value="1"/>
</dbReference>
<dbReference type="FunFam" id="3.40.30.10:FF:000331">
    <property type="entry name" value="Glutathione S-transferase"/>
    <property type="match status" value="1"/>
</dbReference>
<dbReference type="InterPro" id="IPR040079">
    <property type="entry name" value="Glutathione_S-Trfase"/>
</dbReference>
<evidence type="ECO:0000256" key="1">
    <source>
        <dbReference type="RuleBase" id="RU003494"/>
    </source>
</evidence>
<dbReference type="PROSITE" id="PS50405">
    <property type="entry name" value="GST_CTER"/>
    <property type="match status" value="1"/>
</dbReference>
<dbReference type="SFLD" id="SFLDG00358">
    <property type="entry name" value="Main_(cytGST)"/>
    <property type="match status" value="1"/>
</dbReference>
<dbReference type="InterPro" id="IPR036249">
    <property type="entry name" value="Thioredoxin-like_sf"/>
</dbReference>
<dbReference type="EMBL" id="FTOU01000001">
    <property type="protein sequence ID" value="SIS57774.1"/>
    <property type="molecule type" value="Genomic_DNA"/>
</dbReference>
<dbReference type="Proteomes" id="UP000186216">
    <property type="component" value="Unassembled WGS sequence"/>
</dbReference>
<dbReference type="CDD" id="cd03046">
    <property type="entry name" value="GST_N_GTT1_like"/>
    <property type="match status" value="1"/>
</dbReference>
<keyword evidence="7" id="KW-1185">Reference proteome</keyword>
<name>A0AA46A4A4_9RHOB</name>
<organism evidence="4 6">
    <name type="scientific">Paracoccus saliphilus</name>
    <dbReference type="NCBI Taxonomy" id="405559"/>
    <lineage>
        <taxon>Bacteria</taxon>
        <taxon>Pseudomonadati</taxon>
        <taxon>Pseudomonadota</taxon>
        <taxon>Alphaproteobacteria</taxon>
        <taxon>Rhodobacterales</taxon>
        <taxon>Paracoccaceae</taxon>
        <taxon>Paracoccus</taxon>
    </lineage>
</organism>
<dbReference type="RefSeq" id="WP_076522666.1">
    <property type="nucleotide sequence ID" value="NZ_CP067140.1"/>
</dbReference>
<protein>
    <submittedName>
        <fullName evidence="4 5">Glutathione S-transferase</fullName>
    </submittedName>
</protein>